<evidence type="ECO:0000259" key="6">
    <source>
        <dbReference type="PROSITE" id="PS51151"/>
    </source>
</evidence>
<dbReference type="NCBIfam" id="TIGR00264">
    <property type="entry name" value="archaeal-type nascent polypeptide-associated complex protein"/>
    <property type="match status" value="1"/>
</dbReference>
<protein>
    <recommendedName>
        <fullName evidence="4 5">Nascent polypeptide-associated complex protein</fullName>
    </recommendedName>
</protein>
<evidence type="ECO:0000256" key="3">
    <source>
        <dbReference type="ARBA" id="ARBA00022927"/>
    </source>
</evidence>
<dbReference type="InterPro" id="IPR009060">
    <property type="entry name" value="UBA-like_sf"/>
</dbReference>
<accession>A0A2D6LPE0</accession>
<comment type="function">
    <text evidence="4">Contacts the emerging nascent chain on the ribosome.</text>
</comment>
<comment type="similarity">
    <text evidence="4">Belongs to the NAC-alpha family.</text>
</comment>
<evidence type="ECO:0000313" key="7">
    <source>
        <dbReference type="EMBL" id="MAG17954.1"/>
    </source>
</evidence>
<dbReference type="InterPro" id="IPR002715">
    <property type="entry name" value="Nas_poly-pep-assoc_cplx_dom"/>
</dbReference>
<dbReference type="PROSITE" id="PS51151">
    <property type="entry name" value="NAC_AB"/>
    <property type="match status" value="1"/>
</dbReference>
<keyword evidence="3 4" id="KW-0653">Protein transport</keyword>
<gene>
    <name evidence="4" type="primary">nac</name>
    <name evidence="7" type="ORF">CL944_00600</name>
</gene>
<name>A0A2D6LPE0_9ARCH</name>
<comment type="subunit">
    <text evidence="4">Homodimer. Interacts with the ribosome. Binds ribosomal RNA.</text>
</comment>
<dbReference type="InterPro" id="IPR005231">
    <property type="entry name" value="NAC_arc"/>
</dbReference>
<evidence type="ECO:0000313" key="8">
    <source>
        <dbReference type="Proteomes" id="UP000226712"/>
    </source>
</evidence>
<evidence type="ECO:0000256" key="1">
    <source>
        <dbReference type="ARBA" id="ARBA00022448"/>
    </source>
</evidence>
<dbReference type="Gene3D" id="1.10.8.10">
    <property type="entry name" value="DNA helicase RuvA subunit, C-terminal domain"/>
    <property type="match status" value="1"/>
</dbReference>
<organism evidence="7 8">
    <name type="scientific">Candidatus Iainarchaeum sp</name>
    <dbReference type="NCBI Taxonomy" id="3101447"/>
    <lineage>
        <taxon>Archaea</taxon>
        <taxon>Candidatus Iainarchaeota</taxon>
        <taxon>Candidatus Iainarchaeia</taxon>
        <taxon>Candidatus Iainarchaeales</taxon>
        <taxon>Candidatus Iainarchaeaceae</taxon>
        <taxon>Candidatus Iainarchaeum</taxon>
    </lineage>
</organism>
<dbReference type="HAMAP" id="MF_00814">
    <property type="entry name" value="NAC_arch"/>
    <property type="match status" value="1"/>
</dbReference>
<dbReference type="EMBL" id="NZBD01000004">
    <property type="protein sequence ID" value="MAG17954.1"/>
    <property type="molecule type" value="Genomic_DNA"/>
</dbReference>
<keyword evidence="2 4" id="KW-0694">RNA-binding</keyword>
<dbReference type="CDD" id="cd14359">
    <property type="entry name" value="UBA_AeNAC"/>
    <property type="match status" value="1"/>
</dbReference>
<evidence type="ECO:0000256" key="5">
    <source>
        <dbReference type="NCBIfam" id="TIGR00264"/>
    </source>
</evidence>
<dbReference type="GO" id="GO:0015031">
    <property type="term" value="P:protein transport"/>
    <property type="evidence" value="ECO:0007669"/>
    <property type="project" value="UniProtKB-UniRule"/>
</dbReference>
<sequence length="111" mass="12037">MFPGMGGMDPKKMKMMMKQLGIKSEEIDAKRVIFELENGKLVIDNPQVSAIDMQGQKTYTVMGEAKEESGGVPEADVKMVAEQASVSEEEAKTALEEADGDIAAAIDQLKK</sequence>
<evidence type="ECO:0000256" key="2">
    <source>
        <dbReference type="ARBA" id="ARBA00022884"/>
    </source>
</evidence>
<feature type="domain" description="NAC-A/B" evidence="6">
    <location>
        <begin position="7"/>
        <end position="74"/>
    </location>
</feature>
<dbReference type="Proteomes" id="UP000226712">
    <property type="component" value="Unassembled WGS sequence"/>
</dbReference>
<dbReference type="AlphaFoldDB" id="A0A2D6LPE0"/>
<reference evidence="8" key="1">
    <citation type="submission" date="2017-09" db="EMBL/GenBank/DDBJ databases">
        <title>The Reconstruction of 2,631 Draft Metagenome-Assembled Genomes from the Global Oceans.</title>
        <authorList>
            <person name="Tully B.J."/>
            <person name="Graham E.D."/>
            <person name="Heidelberg J.F."/>
        </authorList>
    </citation>
    <scope>NUCLEOTIDE SEQUENCE [LARGE SCALE GENOMIC DNA]</scope>
</reference>
<dbReference type="InterPro" id="IPR038187">
    <property type="entry name" value="NAC_A/B_dom_sf"/>
</dbReference>
<proteinExistence type="inferred from homology"/>
<dbReference type="Gene3D" id="2.20.70.30">
    <property type="entry name" value="Nascent polypeptide-associated complex domain"/>
    <property type="match status" value="1"/>
</dbReference>
<dbReference type="Pfam" id="PF01849">
    <property type="entry name" value="NAC"/>
    <property type="match status" value="1"/>
</dbReference>
<dbReference type="SUPFAM" id="SSF46934">
    <property type="entry name" value="UBA-like"/>
    <property type="match status" value="1"/>
</dbReference>
<dbReference type="SMART" id="SM01407">
    <property type="entry name" value="NAC"/>
    <property type="match status" value="1"/>
</dbReference>
<dbReference type="GO" id="GO:0003723">
    <property type="term" value="F:RNA binding"/>
    <property type="evidence" value="ECO:0007669"/>
    <property type="project" value="UniProtKB-UniRule"/>
</dbReference>
<keyword evidence="1 4" id="KW-0813">Transport</keyword>
<comment type="caution">
    <text evidence="7">The sequence shown here is derived from an EMBL/GenBank/DDBJ whole genome shotgun (WGS) entry which is preliminary data.</text>
</comment>
<evidence type="ECO:0000256" key="4">
    <source>
        <dbReference type="HAMAP-Rule" id="MF_00814"/>
    </source>
</evidence>